<reference evidence="2 3" key="1">
    <citation type="journal article" date="2018" name="BMC Genomics">
        <title>The genome of Naegleria lovaniensis, the basis for a comparative approach to unravel pathogenicity factors of the human pathogenic amoeba N. fowleri.</title>
        <authorList>
            <person name="Liechti N."/>
            <person name="Schurch N."/>
            <person name="Bruggmann R."/>
            <person name="Wittwer M."/>
        </authorList>
    </citation>
    <scope>NUCLEOTIDE SEQUENCE [LARGE SCALE GENOMIC DNA]</scope>
    <source>
        <strain evidence="2 3">ATCC 30569</strain>
    </source>
</reference>
<gene>
    <name evidence="2" type="ORF">C9374_010325</name>
</gene>
<comment type="caution">
    <text evidence="2">The sequence shown here is derived from an EMBL/GenBank/DDBJ whole genome shotgun (WGS) entry which is preliminary data.</text>
</comment>
<feature type="region of interest" description="Disordered" evidence="1">
    <location>
        <begin position="1"/>
        <end position="25"/>
    </location>
</feature>
<sequence>MKKRKQDQIIEIVDDDDTASSPSGKSCCSFILSLKENKFASLSLDTSKAHIVKQKSITNYFKQSSSSSPHEKKSKQTKHEKHSSQIIQAPSEKWFSDKMPILKVEDIQVTNNHSSSSVTPPPLFQKVNTQLSSEMNIKNKKVTFQLNCAISCFQDSMICAHVSVPIKNKKSHLVVIASTTGTKRQIPQFSLSFLKSALQKTVRLGKAESSVRIAAVMIYKFSFLEFLRRIHIIIVEDAILHPMTSLVAWMMTFYSGKNFSNEESIVIPKLFVDACLQMVYDISNVKFRENLNQIEEFINEDEVNSLFQNSNLPMTSIESTLLRSLFIRSCFGGMTGDITLLNSQAYLWQLRFSKRVELASSMNAQTLKFEQLKIPPIFQSLLSQQAFDSSSEWFKYLCALYYHPDCNHKLCEKTQRDSFIQTFCNKPYHSELFFGDLLVSSVDYHCFPSLIEKCCVKYQQLKDSSSTFTPTFSTATHHASHIQLQKQAYQLSNDELSNGIKHVIWHKSSKLNIRNIISTTHSEAKNDDLKSVHTNNMKSVSSSKDESSLNMSSSTSMTSTDFNQWLEMEWNHCLTPEENEIYQVLAPHLTPLHVKTFQAQCL</sequence>
<dbReference type="RefSeq" id="XP_044544125.1">
    <property type="nucleotide sequence ID" value="XM_044685857.1"/>
</dbReference>
<dbReference type="EMBL" id="PYSW02000041">
    <property type="protein sequence ID" value="KAG2374951.1"/>
    <property type="molecule type" value="Genomic_DNA"/>
</dbReference>
<keyword evidence="3" id="KW-1185">Reference proteome</keyword>
<proteinExistence type="predicted"/>
<evidence type="ECO:0000256" key="1">
    <source>
        <dbReference type="SAM" id="MobiDB-lite"/>
    </source>
</evidence>
<dbReference type="AlphaFoldDB" id="A0AA88GEA2"/>
<accession>A0AA88GEA2</accession>
<feature type="compositionally biased region" description="Basic residues" evidence="1">
    <location>
        <begin position="72"/>
        <end position="81"/>
    </location>
</feature>
<feature type="region of interest" description="Disordered" evidence="1">
    <location>
        <begin position="61"/>
        <end position="89"/>
    </location>
</feature>
<dbReference type="GeneID" id="68102779"/>
<evidence type="ECO:0000313" key="2">
    <source>
        <dbReference type="EMBL" id="KAG2374951.1"/>
    </source>
</evidence>
<protein>
    <submittedName>
        <fullName evidence="2">Uncharacterized protein</fullName>
    </submittedName>
</protein>
<name>A0AA88GEA2_NAELO</name>
<evidence type="ECO:0000313" key="3">
    <source>
        <dbReference type="Proteomes" id="UP000816034"/>
    </source>
</evidence>
<organism evidence="2 3">
    <name type="scientific">Naegleria lovaniensis</name>
    <name type="common">Amoeba</name>
    <dbReference type="NCBI Taxonomy" id="51637"/>
    <lineage>
        <taxon>Eukaryota</taxon>
        <taxon>Discoba</taxon>
        <taxon>Heterolobosea</taxon>
        <taxon>Tetramitia</taxon>
        <taxon>Eutetramitia</taxon>
        <taxon>Vahlkampfiidae</taxon>
        <taxon>Naegleria</taxon>
    </lineage>
</organism>
<dbReference type="Proteomes" id="UP000816034">
    <property type="component" value="Unassembled WGS sequence"/>
</dbReference>
<feature type="region of interest" description="Disordered" evidence="1">
    <location>
        <begin position="527"/>
        <end position="555"/>
    </location>
</feature>